<evidence type="ECO:0008006" key="3">
    <source>
        <dbReference type="Google" id="ProtNLM"/>
    </source>
</evidence>
<sequence length="173" mass="19493">MRRHLHFIYLVIFSLRVAAQQQNDSAFSHHHDEVNNARSIAAVIGYKYYGRSALELGLGYYRHQISNHGHLAFTVYGGAELAAYSKGTLVAPKIGAWVNGSITTMGVSMLQFMHGDEKNLVLRPEIGVGLLFFRIYYAYNWTIKNKGFQPVSRNMLGVSLTVPLSKHLYSETK</sequence>
<comment type="caution">
    <text evidence="1">The sequence shown here is derived from an EMBL/GenBank/DDBJ whole genome shotgun (WGS) entry which is preliminary data.</text>
</comment>
<reference evidence="1 2" key="1">
    <citation type="submission" date="2019-01" db="EMBL/GenBank/DDBJ databases">
        <title>Lacibacter sp. strain TTM-7.</title>
        <authorList>
            <person name="Chen W.-M."/>
        </authorList>
    </citation>
    <scope>NUCLEOTIDE SEQUENCE [LARGE SCALE GENOMIC DNA]</scope>
    <source>
        <strain evidence="1 2">TTM-7</strain>
    </source>
</reference>
<dbReference type="OrthoDB" id="978914at2"/>
<evidence type="ECO:0000313" key="2">
    <source>
        <dbReference type="Proteomes" id="UP000290204"/>
    </source>
</evidence>
<name>A0A4Q1CPL9_9BACT</name>
<dbReference type="Proteomes" id="UP000290204">
    <property type="component" value="Unassembled WGS sequence"/>
</dbReference>
<dbReference type="AlphaFoldDB" id="A0A4Q1CPL9"/>
<proteinExistence type="predicted"/>
<dbReference type="RefSeq" id="WP_129129970.1">
    <property type="nucleotide sequence ID" value="NZ_SDHW01000001.1"/>
</dbReference>
<accession>A0A4Q1CPL9</accession>
<protein>
    <recommendedName>
        <fullName evidence="3">DUF3575 domain-containing protein</fullName>
    </recommendedName>
</protein>
<evidence type="ECO:0000313" key="1">
    <source>
        <dbReference type="EMBL" id="RXK62599.1"/>
    </source>
</evidence>
<keyword evidence="2" id="KW-1185">Reference proteome</keyword>
<organism evidence="1 2">
    <name type="scientific">Lacibacter luteus</name>
    <dbReference type="NCBI Taxonomy" id="2508719"/>
    <lineage>
        <taxon>Bacteria</taxon>
        <taxon>Pseudomonadati</taxon>
        <taxon>Bacteroidota</taxon>
        <taxon>Chitinophagia</taxon>
        <taxon>Chitinophagales</taxon>
        <taxon>Chitinophagaceae</taxon>
        <taxon>Lacibacter</taxon>
    </lineage>
</organism>
<gene>
    <name evidence="1" type="ORF">ESA94_06260</name>
</gene>
<dbReference type="EMBL" id="SDHW01000001">
    <property type="protein sequence ID" value="RXK62599.1"/>
    <property type="molecule type" value="Genomic_DNA"/>
</dbReference>